<dbReference type="Pfam" id="PF14559">
    <property type="entry name" value="TPR_19"/>
    <property type="match status" value="1"/>
</dbReference>
<accession>Q0A988</accession>
<dbReference type="RefSeq" id="WP_011628994.1">
    <property type="nucleotide sequence ID" value="NC_008340.1"/>
</dbReference>
<dbReference type="eggNOG" id="COG3063">
    <property type="taxonomic scope" value="Bacteria"/>
</dbReference>
<dbReference type="PROSITE" id="PS50005">
    <property type="entry name" value="TPR"/>
    <property type="match status" value="2"/>
</dbReference>
<dbReference type="AlphaFoldDB" id="Q0A988"/>
<proteinExistence type="predicted"/>
<organism evidence="2 3">
    <name type="scientific">Alkalilimnicola ehrlichii (strain ATCC BAA-1101 / DSM 17681 / MLHE-1)</name>
    <dbReference type="NCBI Taxonomy" id="187272"/>
    <lineage>
        <taxon>Bacteria</taxon>
        <taxon>Pseudomonadati</taxon>
        <taxon>Pseudomonadota</taxon>
        <taxon>Gammaproteobacteria</taxon>
        <taxon>Chromatiales</taxon>
        <taxon>Ectothiorhodospiraceae</taxon>
        <taxon>Alkalilimnicola</taxon>
    </lineage>
</organism>
<keyword evidence="1" id="KW-0802">TPR repeat</keyword>
<dbReference type="SMART" id="SM00028">
    <property type="entry name" value="TPR"/>
    <property type="match status" value="5"/>
</dbReference>
<name>Q0A988_ALKEH</name>
<evidence type="ECO:0000256" key="1">
    <source>
        <dbReference type="PROSITE-ProRule" id="PRU00339"/>
    </source>
</evidence>
<dbReference type="Proteomes" id="UP000001962">
    <property type="component" value="Chromosome"/>
</dbReference>
<dbReference type="EMBL" id="CP000453">
    <property type="protein sequence ID" value="ABI56599.1"/>
    <property type="molecule type" value="Genomic_DNA"/>
</dbReference>
<protein>
    <submittedName>
        <fullName evidence="2">Type IV pilus biogenesis/stability protein PilW</fullName>
    </submittedName>
</protein>
<dbReference type="NCBIfam" id="TIGR02521">
    <property type="entry name" value="type_IV_pilW"/>
    <property type="match status" value="1"/>
</dbReference>
<evidence type="ECO:0000313" key="3">
    <source>
        <dbReference type="Proteomes" id="UP000001962"/>
    </source>
</evidence>
<dbReference type="HOGENOM" id="CLU_003728_7_0_6"/>
<dbReference type="Gene3D" id="1.25.40.10">
    <property type="entry name" value="Tetratricopeptide repeat domain"/>
    <property type="match status" value="1"/>
</dbReference>
<keyword evidence="3" id="KW-1185">Reference proteome</keyword>
<gene>
    <name evidence="2" type="ordered locus">Mlg_1250</name>
</gene>
<sequence length="252" mass="28363">MSIPPSFRPALILFLAVGVVGCGTMGQSGSGDRDRAVEVNTQLGLGYLQEGEYEEANRRLERALDIDRRYAPAHAAMALLQEQLGQPEEAGRHYRRAVRLDGENASTRNNYGRFLCEQGDLDRALDQFEAALDNPLYRNPHIPLANAGVCLMREGQHERAEDYFLRSLRENARFAPALLRMAQLRFQAGDHEGAEEYLNRYRAEAQHTPASLWLGVQLARAVGDADAEASYGLSLRNRFPDSREARLYRESR</sequence>
<dbReference type="Pfam" id="PF13432">
    <property type="entry name" value="TPR_16"/>
    <property type="match status" value="1"/>
</dbReference>
<dbReference type="InterPro" id="IPR019734">
    <property type="entry name" value="TPR_rpt"/>
</dbReference>
<feature type="repeat" description="TPR" evidence="1">
    <location>
        <begin position="71"/>
        <end position="104"/>
    </location>
</feature>
<dbReference type="InterPro" id="IPR013360">
    <property type="entry name" value="Pilus_4_PilW"/>
</dbReference>
<dbReference type="SUPFAM" id="SSF48452">
    <property type="entry name" value="TPR-like"/>
    <property type="match status" value="1"/>
</dbReference>
<dbReference type="OrthoDB" id="9814042at2"/>
<dbReference type="PANTHER" id="PTHR12558:SF13">
    <property type="entry name" value="CELL DIVISION CYCLE PROTEIN 27 HOMOLOG"/>
    <property type="match status" value="1"/>
</dbReference>
<dbReference type="KEGG" id="aeh:Mlg_1250"/>
<reference evidence="3" key="1">
    <citation type="submission" date="2006-08" db="EMBL/GenBank/DDBJ databases">
        <title>Complete sequence of Alkalilimnicola ehrilichei MLHE-1.</title>
        <authorList>
            <person name="Copeland A."/>
            <person name="Lucas S."/>
            <person name="Lapidus A."/>
            <person name="Barry K."/>
            <person name="Detter J.C."/>
            <person name="Glavina del Rio T."/>
            <person name="Hammon N."/>
            <person name="Israni S."/>
            <person name="Dalin E."/>
            <person name="Tice H."/>
            <person name="Pitluck S."/>
            <person name="Sims D."/>
            <person name="Brettin T."/>
            <person name="Bruce D."/>
            <person name="Han C."/>
            <person name="Tapia R."/>
            <person name="Gilna P."/>
            <person name="Schmutz J."/>
            <person name="Larimer F."/>
            <person name="Land M."/>
            <person name="Hauser L."/>
            <person name="Kyrpides N."/>
            <person name="Mikhailova N."/>
            <person name="Oremland R.S."/>
            <person name="Hoeft S.E."/>
            <person name="Switzer-Blum J."/>
            <person name="Kulp T."/>
            <person name="King G."/>
            <person name="Tabita R."/>
            <person name="Witte B."/>
            <person name="Santini J.M."/>
            <person name="Basu P."/>
            <person name="Hollibaugh J.T."/>
            <person name="Xie G."/>
            <person name="Stolz J.F."/>
            <person name="Richardson P."/>
        </authorList>
    </citation>
    <scope>NUCLEOTIDE SEQUENCE [LARGE SCALE GENOMIC DNA]</scope>
    <source>
        <strain evidence="3">ATCC BAA-1101 / DSM 17681 / MLHE-1</strain>
    </source>
</reference>
<evidence type="ECO:0000313" key="2">
    <source>
        <dbReference type="EMBL" id="ABI56599.1"/>
    </source>
</evidence>
<feature type="repeat" description="TPR" evidence="1">
    <location>
        <begin position="37"/>
        <end position="70"/>
    </location>
</feature>
<dbReference type="PANTHER" id="PTHR12558">
    <property type="entry name" value="CELL DIVISION CYCLE 16,23,27"/>
    <property type="match status" value="1"/>
</dbReference>
<dbReference type="InterPro" id="IPR011990">
    <property type="entry name" value="TPR-like_helical_dom_sf"/>
</dbReference>